<dbReference type="PANTHER" id="PTHR42973:SF39">
    <property type="entry name" value="FAD-BINDING PCMH-TYPE DOMAIN-CONTAINING PROTEIN"/>
    <property type="match status" value="1"/>
</dbReference>
<dbReference type="InterPro" id="IPR016169">
    <property type="entry name" value="FAD-bd_PCMH_sub2"/>
</dbReference>
<evidence type="ECO:0000259" key="6">
    <source>
        <dbReference type="PROSITE" id="PS51387"/>
    </source>
</evidence>
<dbReference type="InterPro" id="IPR006094">
    <property type="entry name" value="Oxid_FAD_bind_N"/>
</dbReference>
<evidence type="ECO:0000256" key="2">
    <source>
        <dbReference type="ARBA" id="ARBA00005466"/>
    </source>
</evidence>
<feature type="domain" description="FAD-binding PCMH-type" evidence="6">
    <location>
        <begin position="33"/>
        <end position="201"/>
    </location>
</feature>
<dbReference type="PROSITE" id="PS51387">
    <property type="entry name" value="FAD_PCMH"/>
    <property type="match status" value="1"/>
</dbReference>
<name>A0ABU0ZT65_9ACTN</name>
<comment type="caution">
    <text evidence="7">The sequence shown here is derived from an EMBL/GenBank/DDBJ whole genome shotgun (WGS) entry which is preliminary data.</text>
</comment>
<dbReference type="InterPro" id="IPR016167">
    <property type="entry name" value="FAD-bd_PCMH_sub1"/>
</dbReference>
<keyword evidence="4" id="KW-0274">FAD</keyword>
<reference evidence="7 8" key="1">
    <citation type="submission" date="2023-08" db="EMBL/GenBank/DDBJ databases">
        <title>Phytohabitans sansha sp. nov., isolated from marine sediment.</title>
        <authorList>
            <person name="Zhao Y."/>
            <person name="Yi K."/>
        </authorList>
    </citation>
    <scope>NUCLEOTIDE SEQUENCE [LARGE SCALE GENOMIC DNA]</scope>
    <source>
        <strain evidence="7 8">ZYX-F-186</strain>
    </source>
</reference>
<proteinExistence type="inferred from homology"/>
<evidence type="ECO:0000256" key="1">
    <source>
        <dbReference type="ARBA" id="ARBA00001974"/>
    </source>
</evidence>
<organism evidence="7 8">
    <name type="scientific">Phytohabitans maris</name>
    <dbReference type="NCBI Taxonomy" id="3071409"/>
    <lineage>
        <taxon>Bacteria</taxon>
        <taxon>Bacillati</taxon>
        <taxon>Actinomycetota</taxon>
        <taxon>Actinomycetes</taxon>
        <taxon>Micromonosporales</taxon>
        <taxon>Micromonosporaceae</taxon>
    </lineage>
</organism>
<dbReference type="InterPro" id="IPR012951">
    <property type="entry name" value="BBE"/>
</dbReference>
<dbReference type="Gene3D" id="3.40.462.20">
    <property type="match status" value="1"/>
</dbReference>
<dbReference type="RefSeq" id="WP_308717483.1">
    <property type="nucleotide sequence ID" value="NZ_JAVHUY010000053.1"/>
</dbReference>
<dbReference type="Pfam" id="PF01565">
    <property type="entry name" value="FAD_binding_4"/>
    <property type="match status" value="1"/>
</dbReference>
<dbReference type="Proteomes" id="UP001230908">
    <property type="component" value="Unassembled WGS sequence"/>
</dbReference>
<keyword evidence="8" id="KW-1185">Reference proteome</keyword>
<evidence type="ECO:0000313" key="8">
    <source>
        <dbReference type="Proteomes" id="UP001230908"/>
    </source>
</evidence>
<sequence>MNPQALRQRFAGQVHLPGEPGYDENRRSLNPAVDARPAAVVEAASATDVRTALVTARALQVPFSVQATGHGTHAANDGGILLRTSGLAAALVDPDRRIARVGPGTRWRAVLVAAAPFGLAPLSGSSPDVGVTGYTLGGGVGWLGRRYGFAADSVVRAEVVTADGRVVTASADRHPDLFWALRGGGGNFGVVTALEFRLHPVARVFAGAAYFAADRAAETLAWYRDWAATAPDELSTAALLRRMPDSPDVPEAVRGRRVLMIKSMYAGDADQARCLLRPLWNAAGPVLHEELATTRYADAAMGGTAARYLNLFPALPDPVLRALAGAHEDGLASTVEIRHWGGAMAAPAAGAGPVGHRDMPFSVIVDALVPALEAALRPYGSGGSFLNFLADPGRTASAYTPENLRRLRSVKAAYDPDNVFQVGHNITPNVITPDVHPAARVAAR</sequence>
<accession>A0ABU0ZT65</accession>
<evidence type="ECO:0000256" key="3">
    <source>
        <dbReference type="ARBA" id="ARBA00022630"/>
    </source>
</evidence>
<comment type="cofactor">
    <cofactor evidence="1">
        <name>FAD</name>
        <dbReference type="ChEBI" id="CHEBI:57692"/>
    </cofactor>
</comment>
<evidence type="ECO:0000256" key="5">
    <source>
        <dbReference type="ARBA" id="ARBA00023002"/>
    </source>
</evidence>
<protein>
    <submittedName>
        <fullName evidence="7">FAD-binding oxidoreductase</fullName>
    </submittedName>
</protein>
<dbReference type="Pfam" id="PF08031">
    <property type="entry name" value="BBE"/>
    <property type="match status" value="1"/>
</dbReference>
<keyword evidence="3" id="KW-0285">Flavoprotein</keyword>
<dbReference type="Gene3D" id="3.30.43.10">
    <property type="entry name" value="Uridine Diphospho-n-acetylenolpyruvylglucosamine Reductase, domain 2"/>
    <property type="match status" value="1"/>
</dbReference>
<dbReference type="PANTHER" id="PTHR42973">
    <property type="entry name" value="BINDING OXIDOREDUCTASE, PUTATIVE (AFU_ORTHOLOGUE AFUA_1G17690)-RELATED"/>
    <property type="match status" value="1"/>
</dbReference>
<keyword evidence="5" id="KW-0560">Oxidoreductase</keyword>
<dbReference type="InterPro" id="IPR036318">
    <property type="entry name" value="FAD-bd_PCMH-like_sf"/>
</dbReference>
<comment type="similarity">
    <text evidence="2">Belongs to the oxygen-dependent FAD-linked oxidoreductase family.</text>
</comment>
<evidence type="ECO:0000256" key="4">
    <source>
        <dbReference type="ARBA" id="ARBA00022827"/>
    </source>
</evidence>
<dbReference type="InterPro" id="IPR016166">
    <property type="entry name" value="FAD-bd_PCMH"/>
</dbReference>
<gene>
    <name evidence="7" type="ORF">RB614_37645</name>
</gene>
<evidence type="ECO:0000313" key="7">
    <source>
        <dbReference type="EMBL" id="MDQ7910233.1"/>
    </source>
</evidence>
<dbReference type="Gene3D" id="3.30.465.10">
    <property type="match status" value="1"/>
</dbReference>
<dbReference type="EMBL" id="JAVHUY010000053">
    <property type="protein sequence ID" value="MDQ7910233.1"/>
    <property type="molecule type" value="Genomic_DNA"/>
</dbReference>
<dbReference type="SUPFAM" id="SSF56176">
    <property type="entry name" value="FAD-binding/transporter-associated domain-like"/>
    <property type="match status" value="1"/>
</dbReference>
<dbReference type="InterPro" id="IPR050416">
    <property type="entry name" value="FAD-linked_Oxidoreductase"/>
</dbReference>